<keyword evidence="1" id="KW-0732">Signal</keyword>
<feature type="domain" description="DUF7151" evidence="3">
    <location>
        <begin position="45"/>
        <end position="89"/>
    </location>
</feature>
<dbReference type="InterPro" id="IPR036907">
    <property type="entry name" value="5'-Nucleotdase_C_sf"/>
</dbReference>
<dbReference type="Pfam" id="PF23657">
    <property type="entry name" value="DUF7151"/>
    <property type="match status" value="1"/>
</dbReference>
<feature type="chain" id="PRO_5016482877" evidence="1">
    <location>
        <begin position="21"/>
        <end position="739"/>
    </location>
</feature>
<feature type="domain" description="5'-Nucleotidase C-terminal" evidence="2">
    <location>
        <begin position="449"/>
        <end position="648"/>
    </location>
</feature>
<comment type="caution">
    <text evidence="4">The sequence shown here is derived from an EMBL/GenBank/DDBJ whole genome shotgun (WGS) entry which is preliminary data.</text>
</comment>
<dbReference type="RefSeq" id="WP_109721095.1">
    <property type="nucleotide sequence ID" value="NZ_QEQK01000013.1"/>
</dbReference>
<gene>
    <name evidence="4" type="ORF">DEH80_13790</name>
</gene>
<dbReference type="SUPFAM" id="SSF56300">
    <property type="entry name" value="Metallo-dependent phosphatases"/>
    <property type="match status" value="1"/>
</dbReference>
<accession>A0A383XR42</accession>
<dbReference type="PANTHER" id="PTHR11575">
    <property type="entry name" value="5'-NUCLEOTIDASE-RELATED"/>
    <property type="match status" value="1"/>
</dbReference>
<proteinExistence type="inferred from homology"/>
<dbReference type="Gene3D" id="3.60.21.10">
    <property type="match status" value="1"/>
</dbReference>
<keyword evidence="5" id="KW-1185">Reference proteome</keyword>
<dbReference type="InterPro" id="IPR006179">
    <property type="entry name" value="5_nucleotidase/apyrase"/>
</dbReference>
<dbReference type="EMBL" id="QEQK01000013">
    <property type="protein sequence ID" value="PWN55096.1"/>
    <property type="molecule type" value="Genomic_DNA"/>
</dbReference>
<dbReference type="InterPro" id="IPR029052">
    <property type="entry name" value="Metallo-depent_PP-like"/>
</dbReference>
<comment type="similarity">
    <text evidence="1">Belongs to the 5'-nucleotidase family.</text>
</comment>
<evidence type="ECO:0000256" key="1">
    <source>
        <dbReference type="RuleBase" id="RU362119"/>
    </source>
</evidence>
<evidence type="ECO:0000313" key="4">
    <source>
        <dbReference type="EMBL" id="PWN55096.1"/>
    </source>
</evidence>
<dbReference type="GO" id="GO:0009166">
    <property type="term" value="P:nucleotide catabolic process"/>
    <property type="evidence" value="ECO:0007669"/>
    <property type="project" value="InterPro"/>
</dbReference>
<organism evidence="4 5">
    <name type="scientific">Abyssibacter profundi</name>
    <dbReference type="NCBI Taxonomy" id="2182787"/>
    <lineage>
        <taxon>Bacteria</taxon>
        <taxon>Pseudomonadati</taxon>
        <taxon>Pseudomonadota</taxon>
        <taxon>Gammaproteobacteria</taxon>
        <taxon>Chromatiales</taxon>
        <taxon>Oceanococcaceae</taxon>
        <taxon>Abyssibacter</taxon>
    </lineage>
</organism>
<protein>
    <submittedName>
        <fullName evidence="4">Bifunctional metallophosphatase/5'-nucleotidase</fullName>
    </submittedName>
</protein>
<keyword evidence="1" id="KW-0547">Nucleotide-binding</keyword>
<evidence type="ECO:0000259" key="2">
    <source>
        <dbReference type="Pfam" id="PF02872"/>
    </source>
</evidence>
<dbReference type="PANTHER" id="PTHR11575:SF24">
    <property type="entry name" value="5'-NUCLEOTIDASE"/>
    <property type="match status" value="1"/>
</dbReference>
<sequence>MSNSTLMRTVACAAFAVALAGCEGSNGTNGANGLDGTNGADGAPALVTQTEIGTGTACTFGGLQVDSGTDANRNGALESSEIDSTNYLCEDGFWLQLLHFADVDGNEATALDTVDEFSALVDGFRNDATYGLDTVVVSSGDNVIPGPRWFAAENDTVRTLTGSNEPGHVDHLWMNAFGVVASALGNHELDQGPGEFSDALSTESRNGVVFPGTRFPYLAANVDFSGDADLAQRIGVDGDDARRMGGQVAGSAIVRVRNEFVGLVGAATPQLPNITTTGALTVEGSTTAIEQLAAAIQPQIDALTATGIDKIILLSHMQQISIERALAQALTDVDIIVAGGSNTRMGDSTDTLFPGDAAFAEPYPFSTTDANGGTTLIVNVDGDYKYLGRLVVAFDDAGQIIPGSLDEAVNGAWASTAENVTQAGGLPMEAVVASRDAVQGVIFDQFENVVGHTDVFLEGRRGVVRTQETNLGNLTADSMVAYAENCTELTNVIALKNGGGIRAEIGNAVTTGTTTDLFPPFNDGLNADAGDVSEGHFRGTLRFDNGLVVLDVTGSELKALLEHAVAQTEPGATPGRFPQVGGIAFGFDPALAPGARVTDLWVDTDADNTPDTALFTGGSAQPAASDTFQLVTLNFLANGGDDYPFDMLSAPNRRQIYSGVGFGDPDTAPTGTPDFPVLTACDFGLQSGFSYTGGEQDALAEFFLMNYPDAATPFNVAETAPADDRRIQDLSVINTFIAP</sequence>
<dbReference type="GO" id="GO:0008768">
    <property type="term" value="F:UDP-sugar diphosphatase activity"/>
    <property type="evidence" value="ECO:0007669"/>
    <property type="project" value="TreeGrafter"/>
</dbReference>
<dbReference type="InterPro" id="IPR008334">
    <property type="entry name" value="5'-Nucleotdase_C"/>
</dbReference>
<evidence type="ECO:0000313" key="5">
    <source>
        <dbReference type="Proteomes" id="UP000251800"/>
    </source>
</evidence>
<dbReference type="PRINTS" id="PR01607">
    <property type="entry name" value="APYRASEFAMLY"/>
</dbReference>
<dbReference type="AlphaFoldDB" id="A0A383XR42"/>
<dbReference type="GO" id="GO:0008253">
    <property type="term" value="F:5'-nucleotidase activity"/>
    <property type="evidence" value="ECO:0007669"/>
    <property type="project" value="TreeGrafter"/>
</dbReference>
<name>A0A383XR42_9GAMM</name>
<dbReference type="Gene3D" id="3.90.780.10">
    <property type="entry name" value="5'-Nucleotidase, C-terminal domain"/>
    <property type="match status" value="1"/>
</dbReference>
<keyword evidence="1" id="KW-0378">Hydrolase</keyword>
<dbReference type="SUPFAM" id="SSF55816">
    <property type="entry name" value="5'-nucleotidase (syn. UDP-sugar hydrolase), C-terminal domain"/>
    <property type="match status" value="1"/>
</dbReference>
<dbReference type="InterPro" id="IPR055575">
    <property type="entry name" value="DUF7151"/>
</dbReference>
<reference evidence="4 5" key="1">
    <citation type="submission" date="2018-05" db="EMBL/GenBank/DDBJ databases">
        <title>Abyssibacter profundi OUC007T gen. nov., sp. nov, a marine bacterium isolated from seawater of the Mariana Trench.</title>
        <authorList>
            <person name="Zhou S."/>
        </authorList>
    </citation>
    <scope>NUCLEOTIDE SEQUENCE [LARGE SCALE GENOMIC DNA]</scope>
    <source>
        <strain evidence="4 5">OUC007</strain>
    </source>
</reference>
<feature type="signal peptide" evidence="1">
    <location>
        <begin position="1"/>
        <end position="20"/>
    </location>
</feature>
<dbReference type="GO" id="GO:0000166">
    <property type="term" value="F:nucleotide binding"/>
    <property type="evidence" value="ECO:0007669"/>
    <property type="project" value="UniProtKB-KW"/>
</dbReference>
<dbReference type="Pfam" id="PF02872">
    <property type="entry name" value="5_nucleotid_C"/>
    <property type="match status" value="1"/>
</dbReference>
<evidence type="ECO:0000259" key="3">
    <source>
        <dbReference type="Pfam" id="PF23657"/>
    </source>
</evidence>
<dbReference type="Proteomes" id="UP000251800">
    <property type="component" value="Unassembled WGS sequence"/>
</dbReference>
<dbReference type="OrthoDB" id="9803927at2"/>
<dbReference type="GO" id="GO:0030288">
    <property type="term" value="C:outer membrane-bounded periplasmic space"/>
    <property type="evidence" value="ECO:0007669"/>
    <property type="project" value="TreeGrafter"/>
</dbReference>